<feature type="domain" description="AAA+ ATPase" evidence="1">
    <location>
        <begin position="130"/>
        <end position="299"/>
    </location>
</feature>
<dbReference type="GO" id="GO:0016887">
    <property type="term" value="F:ATP hydrolysis activity"/>
    <property type="evidence" value="ECO:0007669"/>
    <property type="project" value="InterPro"/>
</dbReference>
<accession>A0AAE9Z268</accession>
<dbReference type="Gene3D" id="3.40.50.300">
    <property type="entry name" value="P-loop containing nucleotide triphosphate hydrolases"/>
    <property type="match status" value="1"/>
</dbReference>
<dbReference type="InterPro" id="IPR027417">
    <property type="entry name" value="P-loop_NTPase"/>
</dbReference>
<dbReference type="SUPFAM" id="SSF52540">
    <property type="entry name" value="P-loop containing nucleoside triphosphate hydrolases"/>
    <property type="match status" value="1"/>
</dbReference>
<gene>
    <name evidence="2" type="ORF">SG34_000285</name>
</gene>
<dbReference type="EMBL" id="CP059733">
    <property type="protein sequence ID" value="WDE05426.1"/>
    <property type="molecule type" value="Genomic_DNA"/>
</dbReference>
<dbReference type="Proteomes" id="UP000032352">
    <property type="component" value="Chromosome"/>
</dbReference>
<proteinExistence type="predicted"/>
<sequence length="552" mass="63788">MTLPGNFVAAIYKDPGIERYRGNPFVEALPPIMSVQQIRKQLTGKVKYNPRDAFSNARERAHEVAALLDDFFQPIGSHLHLEEKISIMIRGGYVGRNLEDGSLNTHMQNGYERIMTGKLDCFRFAQTNSTAKSLSLIGCSGSGKSTTINRILATYPQVIFHEKHNFIQISYLRIECPYNGSLKSLCLNFFRQLDRVLHTNYEEKYTRKRFSTEVLLALMSQAANKRAVGILVIDEIQRLSRRRSGGKEKMLEFFVELVNVIGVPVVMVGTPKARPIFELELQSGRRSAGFGSLFWEPMRAEQPKRDAKTGKLQKTEWMAFTDKLWRYQWLLKRDEVLPDEIRDCWFDLSQGVLDIVVKIFVLAQLRAIAMGVERITVKLLKRVYQDELKPVHPMLEALRSGDAEKIAKYSDLKLDNTDKRILELKQKIDEMMNREDKVPSFQGNEQAMRLYHLLVAMDCDAELLPPLIEQAFKDYPQLTIRELMPVVLEWYEKPVKPKAAKKRNKIPQKSWHTLDSDDLRFKFSQADKDKVYDDLTYGSELFDLPNWIKRVG</sequence>
<dbReference type="Pfam" id="PF13401">
    <property type="entry name" value="AAA_22"/>
    <property type="match status" value="1"/>
</dbReference>
<dbReference type="AlphaFoldDB" id="A0AAE9Z268"/>
<dbReference type="Gene3D" id="6.10.20.30">
    <property type="match status" value="1"/>
</dbReference>
<evidence type="ECO:0000259" key="1">
    <source>
        <dbReference type="SMART" id="SM00382"/>
    </source>
</evidence>
<organism evidence="2 3">
    <name type="scientific">Thalassomonas viridans</name>
    <dbReference type="NCBI Taxonomy" id="137584"/>
    <lineage>
        <taxon>Bacteria</taxon>
        <taxon>Pseudomonadati</taxon>
        <taxon>Pseudomonadota</taxon>
        <taxon>Gammaproteobacteria</taxon>
        <taxon>Alteromonadales</taxon>
        <taxon>Colwelliaceae</taxon>
        <taxon>Thalassomonas</taxon>
    </lineage>
</organism>
<dbReference type="KEGG" id="tvd:SG34_000285"/>
<dbReference type="SMART" id="SM00382">
    <property type="entry name" value="AAA"/>
    <property type="match status" value="1"/>
</dbReference>
<dbReference type="InterPro" id="IPR049945">
    <property type="entry name" value="AAA_22"/>
</dbReference>
<evidence type="ECO:0000313" key="3">
    <source>
        <dbReference type="Proteomes" id="UP000032352"/>
    </source>
</evidence>
<dbReference type="CDD" id="cd00009">
    <property type="entry name" value="AAA"/>
    <property type="match status" value="1"/>
</dbReference>
<evidence type="ECO:0000313" key="2">
    <source>
        <dbReference type="EMBL" id="WDE05426.1"/>
    </source>
</evidence>
<dbReference type="InterPro" id="IPR003593">
    <property type="entry name" value="AAA+_ATPase"/>
</dbReference>
<dbReference type="RefSeq" id="WP_044837142.1">
    <property type="nucleotide sequence ID" value="NZ_CP059733.1"/>
</dbReference>
<dbReference type="Pfam" id="PF11426">
    <property type="entry name" value="Tn7_TnsC_Int"/>
    <property type="match status" value="1"/>
</dbReference>
<reference evidence="2 3" key="2">
    <citation type="journal article" date="2022" name="Mar. Drugs">
        <title>Bioassay-Guided Fractionation Leads to the Detection of Cholic Acid Generated by the Rare Thalassomonas sp.</title>
        <authorList>
            <person name="Pheiffer F."/>
            <person name="Schneider Y.K."/>
            <person name="Hansen E.H."/>
            <person name="Andersen J.H."/>
            <person name="Isaksson J."/>
            <person name="Busche T."/>
            <person name="R C."/>
            <person name="Kalinowski J."/>
            <person name="Zyl L.V."/>
            <person name="Trindade M."/>
        </authorList>
    </citation>
    <scope>NUCLEOTIDE SEQUENCE [LARGE SCALE GENOMIC DNA]</scope>
    <source>
        <strain evidence="2 3">XOM25</strain>
    </source>
</reference>
<protein>
    <submittedName>
        <fullName evidence="2">AAA family ATPase</fullName>
    </submittedName>
</protein>
<name>A0AAE9Z268_9GAMM</name>
<dbReference type="InterPro" id="IPR021542">
    <property type="entry name" value="Tn7_TnsC"/>
</dbReference>
<reference evidence="2 3" key="1">
    <citation type="journal article" date="2015" name="Genome Announc.">
        <title>Draft Genome Sequences of Marine Isolates of Thalassomonas viridans and Thalassomonas actiniarum.</title>
        <authorList>
            <person name="Olonade I."/>
            <person name="van Zyl L.J."/>
            <person name="Trindade M."/>
        </authorList>
    </citation>
    <scope>NUCLEOTIDE SEQUENCE [LARGE SCALE GENOMIC DNA]</scope>
    <source>
        <strain evidence="2 3">XOM25</strain>
    </source>
</reference>
<keyword evidence="3" id="KW-1185">Reference proteome</keyword>